<feature type="compositionally biased region" description="Polar residues" evidence="1">
    <location>
        <begin position="639"/>
        <end position="651"/>
    </location>
</feature>
<feature type="compositionally biased region" description="Polar residues" evidence="1">
    <location>
        <begin position="65"/>
        <end position="74"/>
    </location>
</feature>
<organism evidence="2">
    <name type="scientific">Rhizochromulina marina</name>
    <dbReference type="NCBI Taxonomy" id="1034831"/>
    <lineage>
        <taxon>Eukaryota</taxon>
        <taxon>Sar</taxon>
        <taxon>Stramenopiles</taxon>
        <taxon>Ochrophyta</taxon>
        <taxon>Dictyochophyceae</taxon>
        <taxon>Rhizochromulinales</taxon>
        <taxon>Rhizochromulina</taxon>
    </lineage>
</organism>
<feature type="compositionally biased region" description="Low complexity" evidence="1">
    <location>
        <begin position="380"/>
        <end position="401"/>
    </location>
</feature>
<feature type="region of interest" description="Disordered" evidence="1">
    <location>
        <begin position="430"/>
        <end position="508"/>
    </location>
</feature>
<accession>A0A7S2SPG7</accession>
<feature type="compositionally biased region" description="Polar residues" evidence="1">
    <location>
        <begin position="492"/>
        <end position="501"/>
    </location>
</feature>
<feature type="compositionally biased region" description="Polar residues" evidence="1">
    <location>
        <begin position="593"/>
        <end position="602"/>
    </location>
</feature>
<sequence>MDLRAPPMFLGSIVAPVTRKSSAAQQPRKSGGGSKRSFSHRRSRSASPSLQGGGSQTSPFAYRKASSSSITSPRSLADLPASPASGSRAARKAIADLDLGGDEIPRRSSRPHSTRPVPRTGSALTAPTLSSQIKARQALARRASLSTSQPSMQKEVQMPSPVAASSSRSHPWGVGVSAPPGLKRKSSATSPRSASSPPIRDRVLQAQDGGGGGGRSAAAQEEKKTFSRLERTGNESRSGRGDKTGRVAPPPRRSRSGNQSNRTGRSGSRGGGSDRDVPSGAGSSSDRGLRTTKEFEMQLERVSLEQDEELFSPMNLGTPMDAKSKAAKMGSGSQQQRRRQKERTGARRGTGGAAASGVETPEKSAAATSTQSSRPNTMLRRTSTNSSSSSQDNIRRSSQSDLDVDALRRDRQLLYQMNLAIKKENEELRTSLAAARRTPAGTASSGSPSSAASSKSFDKWKETKKGDGPGKKTSPATPDKPDREPDSPTSPPSANSPQTVSLRKAHAEVKNLRELLKSARAELQGSKVENRRLQGKVKELQRKIEELEKALGDGQSFQAVATYSQVNGMHTSYVGVISPPTPTSPIQAHKSFHATTPSSSSKFMEATAKEQTAAIDALKARSVEFSPNNPHRVARVRSASPTPASAVSGNRQEGKNTLDALQDRPIGSGLAHHRSHASLFRTHDAQGRNIHETSGEEQDRIDYETQFEAEVKQYKNQVAVEERKQRGGSSPREASSPRGGQSGSPSRGAPLLVGAGREPQHRRRTRGLEDRAPVFFM</sequence>
<feature type="region of interest" description="Disordered" evidence="1">
    <location>
        <begin position="578"/>
        <end position="608"/>
    </location>
</feature>
<feature type="compositionally biased region" description="Polar residues" evidence="1">
    <location>
        <begin position="366"/>
        <end position="376"/>
    </location>
</feature>
<protein>
    <submittedName>
        <fullName evidence="2">Uncharacterized protein</fullName>
    </submittedName>
</protein>
<dbReference type="EMBL" id="HBHJ01026276">
    <property type="protein sequence ID" value="CAD9706033.1"/>
    <property type="molecule type" value="Transcribed_RNA"/>
</dbReference>
<feature type="compositionally biased region" description="Basic and acidic residues" evidence="1">
    <location>
        <begin position="681"/>
        <end position="701"/>
    </location>
</feature>
<feature type="region of interest" description="Disordered" evidence="1">
    <location>
        <begin position="621"/>
        <end position="656"/>
    </location>
</feature>
<feature type="region of interest" description="Disordered" evidence="1">
    <location>
        <begin position="714"/>
        <end position="777"/>
    </location>
</feature>
<feature type="compositionally biased region" description="Low complexity" evidence="1">
    <location>
        <begin position="438"/>
        <end position="454"/>
    </location>
</feature>
<proteinExistence type="predicted"/>
<feature type="compositionally biased region" description="Low complexity" evidence="1">
    <location>
        <begin position="736"/>
        <end position="748"/>
    </location>
</feature>
<feature type="compositionally biased region" description="Basic and acidic residues" evidence="1">
    <location>
        <begin position="287"/>
        <end position="304"/>
    </location>
</feature>
<evidence type="ECO:0000313" key="2">
    <source>
        <dbReference type="EMBL" id="CAD9706033.1"/>
    </source>
</evidence>
<feature type="compositionally biased region" description="Polar residues" evidence="1">
    <location>
        <begin position="122"/>
        <end position="134"/>
    </location>
</feature>
<feature type="compositionally biased region" description="Basic and acidic residues" evidence="1">
    <location>
        <begin position="456"/>
        <end position="470"/>
    </location>
</feature>
<name>A0A7S2SPG7_9STRA</name>
<feature type="compositionally biased region" description="Basic and acidic residues" evidence="1">
    <location>
        <begin position="766"/>
        <end position="777"/>
    </location>
</feature>
<feature type="compositionally biased region" description="Low complexity" evidence="1">
    <location>
        <begin position="256"/>
        <end position="266"/>
    </location>
</feature>
<feature type="region of interest" description="Disordered" evidence="1">
    <location>
        <begin position="1"/>
        <end position="406"/>
    </location>
</feature>
<evidence type="ECO:0000256" key="1">
    <source>
        <dbReference type="SAM" id="MobiDB-lite"/>
    </source>
</evidence>
<feature type="compositionally biased region" description="Low complexity" evidence="1">
    <location>
        <begin position="187"/>
        <end position="197"/>
    </location>
</feature>
<gene>
    <name evidence="2" type="ORF">RMAR1173_LOCUS17336</name>
</gene>
<feature type="compositionally biased region" description="Basic and acidic residues" evidence="1">
    <location>
        <begin position="220"/>
        <end position="245"/>
    </location>
</feature>
<feature type="compositionally biased region" description="Low complexity" evidence="1">
    <location>
        <begin position="135"/>
        <end position="149"/>
    </location>
</feature>
<feature type="region of interest" description="Disordered" evidence="1">
    <location>
        <begin position="680"/>
        <end position="701"/>
    </location>
</feature>
<dbReference type="AlphaFoldDB" id="A0A7S2SPG7"/>
<reference evidence="2" key="1">
    <citation type="submission" date="2021-01" db="EMBL/GenBank/DDBJ databases">
        <authorList>
            <person name="Corre E."/>
            <person name="Pelletier E."/>
            <person name="Niang G."/>
            <person name="Scheremetjew M."/>
            <person name="Finn R."/>
            <person name="Kale V."/>
            <person name="Holt S."/>
            <person name="Cochrane G."/>
            <person name="Meng A."/>
            <person name="Brown T."/>
            <person name="Cohen L."/>
        </authorList>
    </citation>
    <scope>NUCLEOTIDE SEQUENCE</scope>
    <source>
        <strain evidence="2">CCMP1243</strain>
    </source>
</reference>